<keyword evidence="1" id="KW-0472">Membrane</keyword>
<evidence type="ECO:0000313" key="2">
    <source>
        <dbReference type="EMBL" id="MPM25162.1"/>
    </source>
</evidence>
<dbReference type="AlphaFoldDB" id="A0A644Y952"/>
<proteinExistence type="predicted"/>
<reference evidence="2" key="1">
    <citation type="submission" date="2019-08" db="EMBL/GenBank/DDBJ databases">
        <authorList>
            <person name="Kucharzyk K."/>
            <person name="Murdoch R.W."/>
            <person name="Higgins S."/>
            <person name="Loffler F."/>
        </authorList>
    </citation>
    <scope>NUCLEOTIDE SEQUENCE</scope>
</reference>
<keyword evidence="1" id="KW-1133">Transmembrane helix</keyword>
<feature type="transmembrane region" description="Helical" evidence="1">
    <location>
        <begin position="6"/>
        <end position="29"/>
    </location>
</feature>
<accession>A0A644Y952</accession>
<protein>
    <submittedName>
        <fullName evidence="2">Uncharacterized protein</fullName>
    </submittedName>
</protein>
<keyword evidence="1" id="KW-0812">Transmembrane</keyword>
<organism evidence="2">
    <name type="scientific">bioreactor metagenome</name>
    <dbReference type="NCBI Taxonomy" id="1076179"/>
    <lineage>
        <taxon>unclassified sequences</taxon>
        <taxon>metagenomes</taxon>
        <taxon>ecological metagenomes</taxon>
    </lineage>
</organism>
<dbReference type="EMBL" id="VSSQ01004429">
    <property type="protein sequence ID" value="MPM25162.1"/>
    <property type="molecule type" value="Genomic_DNA"/>
</dbReference>
<comment type="caution">
    <text evidence="2">The sequence shown here is derived from an EMBL/GenBank/DDBJ whole genome shotgun (WGS) entry which is preliminary data.</text>
</comment>
<sequence>MKKGYILMEVLLALALFCCIGFSFFYLYLQKQISLSDTFRHEKAMEAMQDSLESLYSGELDDKIHFVLQQGYYEDEYTLQNHSFHRSWQHMNRFNPDLCPLIRFTLTWRTGMSLSQHCSMDVYYDP</sequence>
<gene>
    <name evidence="2" type="ORF">SDC9_71652</name>
</gene>
<name>A0A644Y952_9ZZZZ</name>
<evidence type="ECO:0000256" key="1">
    <source>
        <dbReference type="SAM" id="Phobius"/>
    </source>
</evidence>